<protein>
    <submittedName>
        <fullName evidence="1">ERF family protein</fullName>
    </submittedName>
    <submittedName>
        <fullName evidence="2">ERF protein</fullName>
    </submittedName>
</protein>
<name>A0A0P9LL89_PSECA</name>
<reference evidence="1 3" key="1">
    <citation type="submission" date="2015-09" db="EMBL/GenBank/DDBJ databases">
        <title>Genome announcement of multiple Pseudomonas syringae strains.</title>
        <authorList>
            <person name="Thakur S."/>
            <person name="Wang P.W."/>
            <person name="Gong Y."/>
            <person name="Weir B.S."/>
            <person name="Guttman D.S."/>
        </authorList>
    </citation>
    <scope>NUCLEOTIDE SEQUENCE [LARGE SCALE GENOMIC DNA]</scope>
    <source>
        <strain evidence="1 3">ICMP2823</strain>
    </source>
</reference>
<dbReference type="Pfam" id="PF04404">
    <property type="entry name" value="ERF"/>
    <property type="match status" value="1"/>
</dbReference>
<gene>
    <name evidence="1" type="ORF">ALO81_00369</name>
    <name evidence="2" type="ORF">ALQ64_02367</name>
</gene>
<accession>A0A0P9LL89</accession>
<dbReference type="EMBL" id="LJPX01000150">
    <property type="protein sequence ID" value="KPW78608.1"/>
    <property type="molecule type" value="Genomic_DNA"/>
</dbReference>
<dbReference type="Proteomes" id="UP000281372">
    <property type="component" value="Unassembled WGS sequence"/>
</dbReference>
<evidence type="ECO:0000313" key="1">
    <source>
        <dbReference type="EMBL" id="KPW78608.1"/>
    </source>
</evidence>
<dbReference type="PATRIC" id="fig|86840.3.peg.611"/>
<dbReference type="RefSeq" id="WP_054999267.1">
    <property type="nucleotide sequence ID" value="NZ_FNKU01000001.1"/>
</dbReference>
<evidence type="ECO:0000313" key="2">
    <source>
        <dbReference type="EMBL" id="RMN20783.1"/>
    </source>
</evidence>
<comment type="caution">
    <text evidence="1">The sequence shown here is derived from an EMBL/GenBank/DDBJ whole genome shotgun (WGS) entry which is preliminary data.</text>
</comment>
<reference evidence="2 4" key="2">
    <citation type="submission" date="2018-08" db="EMBL/GenBank/DDBJ databases">
        <title>Recombination of ecologically and evolutionarily significant loci maintains genetic cohesion in the Pseudomonas syringae species complex.</title>
        <authorList>
            <person name="Dillon M."/>
            <person name="Thakur S."/>
            <person name="Almeida R.N.D."/>
            <person name="Weir B.S."/>
            <person name="Guttman D.S."/>
        </authorList>
    </citation>
    <scope>NUCLEOTIDE SEQUENCE [LARGE SCALE GENOMIC DNA]</scope>
    <source>
        <strain evidence="2 4">ICMP 2821</strain>
    </source>
</reference>
<dbReference type="EMBL" id="RBOW01000858">
    <property type="protein sequence ID" value="RMN20783.1"/>
    <property type="molecule type" value="Genomic_DNA"/>
</dbReference>
<sequence>MSTEIIMPEQRRQAVTPISSDTSIMAVISRAASDPACDINKLERLMEMHERMQAQTAKQLYDEALSQMQEEMPMIGERGGIKDKNGRIQSTYALWEDVNEMIKPVMAKHGFAITFRTPRNERGIEVEGVLSHRAGHRESTSIVLPVDATGSKNGVQAVASSVSYGKRYTAGLLLNITTTGEDDDGNGPAAQLTPRVTSVQAAQLATLLEKCSEKAKEAFKKIHGAPASVEKAVFDNVLGMLTKSAAQNSAAQGGADENNH</sequence>
<dbReference type="AlphaFoldDB" id="A0A0P9LL89"/>
<dbReference type="InterPro" id="IPR007499">
    <property type="entry name" value="ERF_bacteria_virus"/>
</dbReference>
<organism evidence="1 3">
    <name type="scientific">Pseudomonas cannabina</name>
    <dbReference type="NCBI Taxonomy" id="86840"/>
    <lineage>
        <taxon>Bacteria</taxon>
        <taxon>Pseudomonadati</taxon>
        <taxon>Pseudomonadota</taxon>
        <taxon>Gammaproteobacteria</taxon>
        <taxon>Pseudomonadales</taxon>
        <taxon>Pseudomonadaceae</taxon>
        <taxon>Pseudomonas</taxon>
    </lineage>
</organism>
<evidence type="ECO:0000313" key="4">
    <source>
        <dbReference type="Proteomes" id="UP000281372"/>
    </source>
</evidence>
<proteinExistence type="predicted"/>
<dbReference type="Proteomes" id="UP000050564">
    <property type="component" value="Unassembled WGS sequence"/>
</dbReference>
<evidence type="ECO:0000313" key="3">
    <source>
        <dbReference type="Proteomes" id="UP000050564"/>
    </source>
</evidence>